<reference evidence="2" key="1">
    <citation type="submission" date="2021-01" db="EMBL/GenBank/DDBJ databases">
        <title>Whole genome shotgun sequence of Actinocatenispora rupis NBRC 107355.</title>
        <authorList>
            <person name="Komaki H."/>
            <person name="Tamura T."/>
        </authorList>
    </citation>
    <scope>NUCLEOTIDE SEQUENCE</scope>
    <source>
        <strain evidence="2">NBRC 107355</strain>
    </source>
</reference>
<dbReference type="PANTHER" id="PTHR40254">
    <property type="entry name" value="BLR0577 PROTEIN"/>
    <property type="match status" value="1"/>
</dbReference>
<organism evidence="2 3">
    <name type="scientific">Actinocatenispora rupis</name>
    <dbReference type="NCBI Taxonomy" id="519421"/>
    <lineage>
        <taxon>Bacteria</taxon>
        <taxon>Bacillati</taxon>
        <taxon>Actinomycetota</taxon>
        <taxon>Actinomycetes</taxon>
        <taxon>Micromonosporales</taxon>
        <taxon>Micromonosporaceae</taxon>
        <taxon>Actinocatenispora</taxon>
    </lineage>
</organism>
<name>A0A8J3JAE5_9ACTN</name>
<dbReference type="InterPro" id="IPR052189">
    <property type="entry name" value="L-asp_N-monooxygenase_NS-form"/>
</dbReference>
<dbReference type="PANTHER" id="PTHR40254:SF1">
    <property type="entry name" value="BLR0577 PROTEIN"/>
    <property type="match status" value="1"/>
</dbReference>
<dbReference type="SUPFAM" id="SSF51905">
    <property type="entry name" value="FAD/NAD(P)-binding domain"/>
    <property type="match status" value="1"/>
</dbReference>
<dbReference type="PRINTS" id="PR00368">
    <property type="entry name" value="FADPNR"/>
</dbReference>
<evidence type="ECO:0000259" key="1">
    <source>
        <dbReference type="Pfam" id="PF13454"/>
    </source>
</evidence>
<protein>
    <recommendedName>
        <fullName evidence="1">FAD-dependent urate hydroxylase HpyO/Asp monooxygenase CreE-like FAD/NAD(P)-binding domain-containing protein</fullName>
    </recommendedName>
</protein>
<proteinExistence type="predicted"/>
<accession>A0A8J3JAE5</accession>
<dbReference type="Pfam" id="PF13454">
    <property type="entry name" value="NAD_binding_9"/>
    <property type="match status" value="1"/>
</dbReference>
<evidence type="ECO:0000313" key="3">
    <source>
        <dbReference type="Proteomes" id="UP000612808"/>
    </source>
</evidence>
<sequence>MARPVVVIGDGASGVLVALALSRRGVGPVLLVGDGSTPGAGCAYGTTEPYHLLNARAGTMSARADVPDDLVGWSRTTSRPVDADAFLPRRRYAGYLADRLGSLPGTDRVAGRAVGLREDAGAVEVTLADGRRIGGDAAVLAVGHAAPATPRVPGLAGNPWYVADPWAPGALDRITSADRVVLLGTGLTAVDVALVVHRRRPDGRLRALSRHGLLPAAHRTDPPETVRLSRIPTTTTGLLRAVRRAVAAGADWRAVVDGLRCDAGPAWQALSPVERDRFRRHVDRYWQVHRHRMAPPVATAVDAMRDAGTLTVTRGTLARVESGRNGLTATCADGSTVHCGLLVNCTGPGRWATGTDPLAVSVRGTGLARLDDSATGLRCDAYGRLAGSGRVFALGPPRLGDSWETTAIPEIRAQADTIAAALAAVPARRPAA</sequence>
<dbReference type="AlphaFoldDB" id="A0A8J3JAE5"/>
<dbReference type="InterPro" id="IPR036188">
    <property type="entry name" value="FAD/NAD-bd_sf"/>
</dbReference>
<dbReference type="EMBL" id="BOMB01000011">
    <property type="protein sequence ID" value="GID11178.1"/>
    <property type="molecule type" value="Genomic_DNA"/>
</dbReference>
<dbReference type="RefSeq" id="WP_203657067.1">
    <property type="nucleotide sequence ID" value="NZ_BAAAZM010000032.1"/>
</dbReference>
<keyword evidence="3" id="KW-1185">Reference proteome</keyword>
<dbReference type="Proteomes" id="UP000612808">
    <property type="component" value="Unassembled WGS sequence"/>
</dbReference>
<gene>
    <name evidence="2" type="ORF">Aru02nite_20670</name>
</gene>
<evidence type="ECO:0000313" key="2">
    <source>
        <dbReference type="EMBL" id="GID11178.1"/>
    </source>
</evidence>
<dbReference type="InterPro" id="IPR038732">
    <property type="entry name" value="HpyO/CreE_NAD-binding"/>
</dbReference>
<comment type="caution">
    <text evidence="2">The sequence shown here is derived from an EMBL/GenBank/DDBJ whole genome shotgun (WGS) entry which is preliminary data.</text>
</comment>
<dbReference type="Gene3D" id="3.50.50.60">
    <property type="entry name" value="FAD/NAD(P)-binding domain"/>
    <property type="match status" value="1"/>
</dbReference>
<feature type="domain" description="FAD-dependent urate hydroxylase HpyO/Asp monooxygenase CreE-like FAD/NAD(P)-binding" evidence="1">
    <location>
        <begin position="6"/>
        <end position="144"/>
    </location>
</feature>